<dbReference type="RefSeq" id="WP_269881324.1">
    <property type="nucleotide sequence ID" value="NZ_JAQAGZ010000006.1"/>
</dbReference>
<evidence type="ECO:0000313" key="2">
    <source>
        <dbReference type="Proteomes" id="UP001527882"/>
    </source>
</evidence>
<proteinExistence type="predicted"/>
<reference evidence="1 2" key="1">
    <citation type="submission" date="2022-12" db="EMBL/GenBank/DDBJ databases">
        <title>Draft genome sequence of Paenibacillus sp. dW9.</title>
        <authorList>
            <person name="Choi E.-W."/>
            <person name="Kim D.-U."/>
        </authorList>
    </citation>
    <scope>NUCLEOTIDE SEQUENCE [LARGE SCALE GENOMIC DNA]</scope>
    <source>
        <strain evidence="2">dW9</strain>
    </source>
</reference>
<evidence type="ECO:0000313" key="1">
    <source>
        <dbReference type="EMBL" id="MCZ8512863.1"/>
    </source>
</evidence>
<keyword evidence="2" id="KW-1185">Reference proteome</keyword>
<comment type="caution">
    <text evidence="1">The sequence shown here is derived from an EMBL/GenBank/DDBJ whole genome shotgun (WGS) entry which is preliminary data.</text>
</comment>
<sequence length="81" mass="9196">MIASLIILGYALLLYWGLREIWKQRRISEAICYILLVGWCAYLSLAKLFHGPLITLVSLHRILLTPLGIWLKQWMEGGAGG</sequence>
<dbReference type="Proteomes" id="UP001527882">
    <property type="component" value="Unassembled WGS sequence"/>
</dbReference>
<protein>
    <submittedName>
        <fullName evidence="1">Uncharacterized protein</fullName>
    </submittedName>
</protein>
<name>A0ABT4Q7Q3_9BACL</name>
<gene>
    <name evidence="1" type="ORF">O9H85_10630</name>
</gene>
<accession>A0ABT4Q7Q3</accession>
<dbReference type="EMBL" id="JAQAGZ010000006">
    <property type="protein sequence ID" value="MCZ8512863.1"/>
    <property type="molecule type" value="Genomic_DNA"/>
</dbReference>
<organism evidence="1 2">
    <name type="scientific">Paenibacillus gyeongsangnamensis</name>
    <dbReference type="NCBI Taxonomy" id="3388067"/>
    <lineage>
        <taxon>Bacteria</taxon>
        <taxon>Bacillati</taxon>
        <taxon>Bacillota</taxon>
        <taxon>Bacilli</taxon>
        <taxon>Bacillales</taxon>
        <taxon>Paenibacillaceae</taxon>
        <taxon>Paenibacillus</taxon>
    </lineage>
</organism>